<keyword evidence="3" id="KW-1185">Reference proteome</keyword>
<dbReference type="Proteomes" id="UP000273022">
    <property type="component" value="Unassembled WGS sequence"/>
</dbReference>
<name>A0A3A6TZ39_9GAMM</name>
<dbReference type="Gene3D" id="1.25.40.10">
    <property type="entry name" value="Tetratricopeptide repeat domain"/>
    <property type="match status" value="1"/>
</dbReference>
<sequence length="202" mass="22891">MLRIISTVMLLCLSLTAKAELEAVDIYSQKQLSQLIRNNQYLQRVKADDCQLVQDIEARAEVLKEPLYQFLWGEMLNTGTCVNTDLKRGMTLVADSAKQGLAEAMYRLASYHDKGELVIQNKDKAMKYALPAAYSGYIPAQMLLVKLFIEDIGSPVDYETGYRLLHNNTFDSQHTKQQAEHLLQQLATKMPVSAVKRAERGY</sequence>
<reference evidence="2 3" key="1">
    <citation type="submission" date="2018-09" db="EMBL/GenBank/DDBJ databases">
        <title>Phylogeny of the Shewanellaceae, and recommendation for two new genera, Pseudoshewanella and Parashewanella.</title>
        <authorList>
            <person name="Wang G."/>
        </authorList>
    </citation>
    <scope>NUCLEOTIDE SEQUENCE [LARGE SCALE GENOMIC DNA]</scope>
    <source>
        <strain evidence="2 3">KCTC 22492</strain>
    </source>
</reference>
<keyword evidence="1" id="KW-0732">Signal</keyword>
<dbReference type="RefSeq" id="WP_121852657.1">
    <property type="nucleotide sequence ID" value="NZ_CP037952.1"/>
</dbReference>
<comment type="caution">
    <text evidence="2">The sequence shown here is derived from an EMBL/GenBank/DDBJ whole genome shotgun (WGS) entry which is preliminary data.</text>
</comment>
<dbReference type="OrthoDB" id="5599218at2"/>
<organism evidence="2 3">
    <name type="scientific">Parashewanella spongiae</name>
    <dbReference type="NCBI Taxonomy" id="342950"/>
    <lineage>
        <taxon>Bacteria</taxon>
        <taxon>Pseudomonadati</taxon>
        <taxon>Pseudomonadota</taxon>
        <taxon>Gammaproteobacteria</taxon>
        <taxon>Alteromonadales</taxon>
        <taxon>Shewanellaceae</taxon>
        <taxon>Parashewanella</taxon>
    </lineage>
</organism>
<feature type="signal peptide" evidence="1">
    <location>
        <begin position="1"/>
        <end position="19"/>
    </location>
</feature>
<accession>A0A3A6TZ39</accession>
<proteinExistence type="predicted"/>
<dbReference type="InterPro" id="IPR011990">
    <property type="entry name" value="TPR-like_helical_dom_sf"/>
</dbReference>
<evidence type="ECO:0000256" key="1">
    <source>
        <dbReference type="SAM" id="SignalP"/>
    </source>
</evidence>
<feature type="chain" id="PRO_5017405918" evidence="1">
    <location>
        <begin position="20"/>
        <end position="202"/>
    </location>
</feature>
<gene>
    <name evidence="2" type="ORF">D5R81_05540</name>
</gene>
<dbReference type="SMART" id="SM00671">
    <property type="entry name" value="SEL1"/>
    <property type="match status" value="2"/>
</dbReference>
<dbReference type="AlphaFoldDB" id="A0A3A6TZ39"/>
<dbReference type="SUPFAM" id="SSF81901">
    <property type="entry name" value="HCP-like"/>
    <property type="match status" value="1"/>
</dbReference>
<protein>
    <submittedName>
        <fullName evidence="2">Sel1 repeat family protein</fullName>
    </submittedName>
</protein>
<evidence type="ECO:0000313" key="3">
    <source>
        <dbReference type="Proteomes" id="UP000273022"/>
    </source>
</evidence>
<evidence type="ECO:0000313" key="2">
    <source>
        <dbReference type="EMBL" id="RJY18405.1"/>
    </source>
</evidence>
<dbReference type="InterPro" id="IPR006597">
    <property type="entry name" value="Sel1-like"/>
</dbReference>
<dbReference type="EMBL" id="QYYH01000023">
    <property type="protein sequence ID" value="RJY18405.1"/>
    <property type="molecule type" value="Genomic_DNA"/>
</dbReference>